<dbReference type="OrthoDB" id="9807426at2"/>
<feature type="domain" description="N-acetyltransferase" evidence="5">
    <location>
        <begin position="737"/>
        <end position="893"/>
    </location>
</feature>
<dbReference type="Pfam" id="PF19045">
    <property type="entry name" value="Ligase_CoA_2"/>
    <property type="match status" value="1"/>
</dbReference>
<comment type="caution">
    <text evidence="6">The sequence shown here is derived from an EMBL/GenBank/DDBJ whole genome shotgun (WGS) entry which is preliminary data.</text>
</comment>
<evidence type="ECO:0000259" key="5">
    <source>
        <dbReference type="PROSITE" id="PS51186"/>
    </source>
</evidence>
<gene>
    <name evidence="6" type="ORF">C0039_12275</name>
</gene>
<keyword evidence="2" id="KW-0547">Nucleotide-binding</keyword>
<dbReference type="InterPro" id="IPR016102">
    <property type="entry name" value="Succinyl-CoA_synth-like"/>
</dbReference>
<dbReference type="EMBL" id="PKUS01000013">
    <property type="protein sequence ID" value="PLW68541.1"/>
    <property type="molecule type" value="Genomic_DNA"/>
</dbReference>
<proteinExistence type="inferred from homology"/>
<dbReference type="Pfam" id="PF13607">
    <property type="entry name" value="Succ_CoA_lig"/>
    <property type="match status" value="1"/>
</dbReference>
<dbReference type="Pfam" id="PF13380">
    <property type="entry name" value="CoA_binding_2"/>
    <property type="match status" value="1"/>
</dbReference>
<dbReference type="InterPro" id="IPR013815">
    <property type="entry name" value="ATP_grasp_subdomain_1"/>
</dbReference>
<keyword evidence="7" id="KW-1185">Reference proteome</keyword>
<dbReference type="Pfam" id="PF13549">
    <property type="entry name" value="ATP-grasp_5"/>
    <property type="match status" value="1"/>
</dbReference>
<dbReference type="InterPro" id="IPR032875">
    <property type="entry name" value="Succ_CoA_lig_flav_dom"/>
</dbReference>
<dbReference type="Gene3D" id="3.40.630.30">
    <property type="match status" value="1"/>
</dbReference>
<sequence length="893" mass="95516">MRKHYLESVFGPASVVVVCDGDYCGIGMQVLRNLRESGYQGKVFAVMPDCEEACGVPVFASVAAIDEPVELAVIAARAATQPALLRQCGEHKIAAAIVLSGGFSETQESGLALQNELVEIARGCEIALVGPRCLGIVRPANKLNVSSARSPVAPGKVALVTQSGAFCASLLDWADSNGFGFSAVASLGATSAVKMGDVLDYLAQDPHTHSILLYVERITDARLFLSGLRAAARLKPVAVIKSGRNEAGERAALAHIHTPLGSDAVFDAAIRRAGAVRVTVVSQLIAAATILATGARVKGSRLAVLTNGGGPGVMAADWAGSQGVPLAELTAETVAALSAVLPGHWSHCDPVDILGDADGERYRAATEIILADKNVDGLLVLCTPQGFTDPAACAQGVIDGAQGARKPVLTSWMGERLVASGRKLLVDAGIPHFIAPEGGVDAFGYLASYRRNQTALLQVPEPLAENHRPDVYAAQTIVDHALAERREILTLAESKAVLRAFNIPVLPSSNADNAVDALVAAENVGLPVAMKINSPDILHKSDVGGVRLNIRESRSIFTAFEELIRDVAERMPDARLQGVCIEPMIDRPHARELMIGISRDPVFGPVIHLGAAGTAIEMLSGETQVALPPLNDFLSRELIDRTDAARFLRQFRSYPEADLGKLSEVLQRVSEIACELPSINTLDINPLLVDEEGVIAIGARITVKAPASSTVRYGHMAIHPYPANLESLMMLADGSEVLVRPIRPEDARKEQDFVSNLSAQSRYFRFMHGLDKLTPDMLARFTQIDYDREMALVAIAPGQDGGQTFLGVARYVINPDGNSCEFALTVADAWQKRGVGPKLMERLMHVARERGLDTMMGEVLAQNPRMLRMCKRMGFSALRSPDDPEIILVSRSL</sequence>
<dbReference type="SUPFAM" id="SSF51735">
    <property type="entry name" value="NAD(P)-binding Rossmann-fold domains"/>
    <property type="match status" value="1"/>
</dbReference>
<dbReference type="PANTHER" id="PTHR43334">
    <property type="entry name" value="ACETATE--COA LIGASE [ADP-FORMING]"/>
    <property type="match status" value="1"/>
</dbReference>
<evidence type="ECO:0000313" key="6">
    <source>
        <dbReference type="EMBL" id="PLW68541.1"/>
    </source>
</evidence>
<keyword evidence="1" id="KW-0436">Ligase</keyword>
<evidence type="ECO:0000313" key="7">
    <source>
        <dbReference type="Proteomes" id="UP000235005"/>
    </source>
</evidence>
<dbReference type="Proteomes" id="UP000235005">
    <property type="component" value="Unassembled WGS sequence"/>
</dbReference>
<dbReference type="InterPro" id="IPR016181">
    <property type="entry name" value="Acyl_CoA_acyltransferase"/>
</dbReference>
<dbReference type="InterPro" id="IPR036291">
    <property type="entry name" value="NAD(P)-bd_dom_sf"/>
</dbReference>
<dbReference type="GO" id="GO:0005524">
    <property type="term" value="F:ATP binding"/>
    <property type="evidence" value="ECO:0007669"/>
    <property type="project" value="UniProtKB-KW"/>
</dbReference>
<dbReference type="GO" id="GO:0043758">
    <property type="term" value="F:acetate-CoA ligase (ADP-forming) activity"/>
    <property type="evidence" value="ECO:0007669"/>
    <property type="project" value="InterPro"/>
</dbReference>
<keyword evidence="3" id="KW-0067">ATP-binding</keyword>
<evidence type="ECO:0000256" key="4">
    <source>
        <dbReference type="ARBA" id="ARBA00060888"/>
    </source>
</evidence>
<evidence type="ECO:0000256" key="2">
    <source>
        <dbReference type="ARBA" id="ARBA00022741"/>
    </source>
</evidence>
<dbReference type="RefSeq" id="WP_101518204.1">
    <property type="nucleotide sequence ID" value="NZ_PKUS01000013.1"/>
</dbReference>
<comment type="similarity">
    <text evidence="4">In the N-terminal section; belongs to the acetate CoA ligase alpha subunit family.</text>
</comment>
<dbReference type="InterPro" id="IPR051538">
    <property type="entry name" value="Acyl-CoA_Synth/Transferase"/>
</dbReference>
<dbReference type="Gene3D" id="3.40.50.261">
    <property type="entry name" value="Succinyl-CoA synthetase domains"/>
    <property type="match status" value="2"/>
</dbReference>
<dbReference type="SUPFAM" id="SSF56059">
    <property type="entry name" value="Glutathione synthetase ATP-binding domain-like"/>
    <property type="match status" value="1"/>
</dbReference>
<organism evidence="6 7">
    <name type="scientific">Pseudohalioglobus lutimaris</name>
    <dbReference type="NCBI Taxonomy" id="1737061"/>
    <lineage>
        <taxon>Bacteria</taxon>
        <taxon>Pseudomonadati</taxon>
        <taxon>Pseudomonadota</taxon>
        <taxon>Gammaproteobacteria</taxon>
        <taxon>Cellvibrionales</taxon>
        <taxon>Halieaceae</taxon>
        <taxon>Pseudohalioglobus</taxon>
    </lineage>
</organism>
<dbReference type="InterPro" id="IPR043938">
    <property type="entry name" value="Ligase_CoA_dom"/>
</dbReference>
<dbReference type="InterPro" id="IPR000182">
    <property type="entry name" value="GNAT_dom"/>
</dbReference>
<accession>A0A2N5X221</accession>
<protein>
    <submittedName>
        <fullName evidence="6">GNAT family N-acetyltransferase</fullName>
    </submittedName>
</protein>
<name>A0A2N5X221_9GAMM</name>
<reference evidence="6 7" key="1">
    <citation type="submission" date="2018-01" db="EMBL/GenBank/DDBJ databases">
        <title>The draft genome sequence of Halioglobus lutimaris HF004.</title>
        <authorList>
            <person name="Du Z.-J."/>
            <person name="Shi M.-J."/>
        </authorList>
    </citation>
    <scope>NUCLEOTIDE SEQUENCE [LARGE SCALE GENOMIC DNA]</scope>
    <source>
        <strain evidence="6 7">HF004</strain>
    </source>
</reference>
<dbReference type="PROSITE" id="PS51186">
    <property type="entry name" value="GNAT"/>
    <property type="match status" value="1"/>
</dbReference>
<dbReference type="AlphaFoldDB" id="A0A2N5X221"/>
<dbReference type="GO" id="GO:0016747">
    <property type="term" value="F:acyltransferase activity, transferring groups other than amino-acyl groups"/>
    <property type="evidence" value="ECO:0007669"/>
    <property type="project" value="InterPro"/>
</dbReference>
<evidence type="ECO:0000256" key="1">
    <source>
        <dbReference type="ARBA" id="ARBA00022598"/>
    </source>
</evidence>
<keyword evidence="6" id="KW-0808">Transferase</keyword>
<dbReference type="FunFam" id="3.30.1490.20:FF:000020">
    <property type="entry name" value="Protein lysine acetyltransferase"/>
    <property type="match status" value="1"/>
</dbReference>
<dbReference type="Gene3D" id="3.30.470.20">
    <property type="entry name" value="ATP-grasp fold, B domain"/>
    <property type="match status" value="1"/>
</dbReference>
<evidence type="ECO:0000256" key="3">
    <source>
        <dbReference type="ARBA" id="ARBA00022840"/>
    </source>
</evidence>
<dbReference type="SMART" id="SM00881">
    <property type="entry name" value="CoA_binding"/>
    <property type="match status" value="1"/>
</dbReference>
<dbReference type="Gene3D" id="3.40.50.720">
    <property type="entry name" value="NAD(P)-binding Rossmann-like Domain"/>
    <property type="match status" value="1"/>
</dbReference>
<dbReference type="SUPFAM" id="SSF52210">
    <property type="entry name" value="Succinyl-CoA synthetase domains"/>
    <property type="match status" value="2"/>
</dbReference>
<dbReference type="InterPro" id="IPR003781">
    <property type="entry name" value="CoA-bd"/>
</dbReference>
<dbReference type="SUPFAM" id="SSF55729">
    <property type="entry name" value="Acyl-CoA N-acyltransferases (Nat)"/>
    <property type="match status" value="1"/>
</dbReference>
<dbReference type="Pfam" id="PF00583">
    <property type="entry name" value="Acetyltransf_1"/>
    <property type="match status" value="1"/>
</dbReference>
<dbReference type="Gene3D" id="3.30.1490.20">
    <property type="entry name" value="ATP-grasp fold, A domain"/>
    <property type="match status" value="1"/>
</dbReference>
<dbReference type="PANTHER" id="PTHR43334:SF1">
    <property type="entry name" value="3-HYDROXYPROPIONATE--COA LIGASE [ADP-FORMING]"/>
    <property type="match status" value="1"/>
</dbReference>